<protein>
    <recommendedName>
        <fullName evidence="4">DUF2865 domain-containing protein</fullName>
    </recommendedName>
</protein>
<dbReference type="STRING" id="1336235.GCA_000518785_00473"/>
<keyword evidence="3" id="KW-1185">Reference proteome</keyword>
<organism evidence="2 3">
    <name type="scientific">Ciceribacter selenitireducens ATCC BAA-1503</name>
    <dbReference type="NCBI Taxonomy" id="1336235"/>
    <lineage>
        <taxon>Bacteria</taxon>
        <taxon>Pseudomonadati</taxon>
        <taxon>Pseudomonadota</taxon>
        <taxon>Alphaproteobacteria</taxon>
        <taxon>Hyphomicrobiales</taxon>
        <taxon>Rhizobiaceae</taxon>
        <taxon>Ciceribacter</taxon>
    </lineage>
</organism>
<name>A0A376AFB7_9HYPH</name>
<evidence type="ECO:0000313" key="2">
    <source>
        <dbReference type="EMBL" id="SSC66495.1"/>
    </source>
</evidence>
<accession>A0A376AFB7</accession>
<dbReference type="InterPro" id="IPR021293">
    <property type="entry name" value="DUF2865"/>
</dbReference>
<sequence length="328" mass="35377">MRLASQPEVVADTREMRRYSSAIVRQNLEIRKVRYDMRRLRCEGAIVEYRSDGTSQCGELSAALTRMEANKRALAVKRDALRFDGAGNNPARARLLAALEANGCNAVQPDAAQAPALPPGTISRPADPTQATGQTEGAGRFRTFAGHGSLRTLCVRTCDGAFFPISSNTSPLNFRRDAEICQQMCPDTETELYYHSMRTAESADMVSAETGQPYRMLPTAFSYLNRPTGEKPSCGCDLPGYYRKMQTQGAQNKSPGSDKAVVEIGKSASARAAADGPAAQASTAMPQDRPYDPKSAAVRKVGPTFLPTTAGSIDLRNPALPGPQPLQQ</sequence>
<reference evidence="3" key="1">
    <citation type="submission" date="2018-07" db="EMBL/GenBank/DDBJ databases">
        <authorList>
            <person name="Peiro R."/>
            <person name="Begona"/>
            <person name="Cbmso G."/>
            <person name="Lopez M."/>
            <person name="Gonzalez S."/>
        </authorList>
    </citation>
    <scope>NUCLEOTIDE SEQUENCE [LARGE SCALE GENOMIC DNA]</scope>
</reference>
<feature type="region of interest" description="Disordered" evidence="1">
    <location>
        <begin position="110"/>
        <end position="135"/>
    </location>
</feature>
<evidence type="ECO:0000313" key="3">
    <source>
        <dbReference type="Proteomes" id="UP000254764"/>
    </source>
</evidence>
<dbReference type="Pfam" id="PF11064">
    <property type="entry name" value="DUF2865"/>
    <property type="match status" value="1"/>
</dbReference>
<dbReference type="EMBL" id="UEYP01000002">
    <property type="protein sequence ID" value="SSC66495.1"/>
    <property type="molecule type" value="Genomic_DNA"/>
</dbReference>
<feature type="region of interest" description="Disordered" evidence="1">
    <location>
        <begin position="268"/>
        <end position="328"/>
    </location>
</feature>
<evidence type="ECO:0008006" key="4">
    <source>
        <dbReference type="Google" id="ProtNLM"/>
    </source>
</evidence>
<dbReference type="AlphaFoldDB" id="A0A376AFB7"/>
<gene>
    <name evidence="2" type="ORF">RHIZ70_2203</name>
</gene>
<proteinExistence type="predicted"/>
<feature type="compositionally biased region" description="Low complexity" evidence="1">
    <location>
        <begin position="268"/>
        <end position="284"/>
    </location>
</feature>
<dbReference type="Proteomes" id="UP000254764">
    <property type="component" value="Unassembled WGS sequence"/>
</dbReference>
<evidence type="ECO:0000256" key="1">
    <source>
        <dbReference type="SAM" id="MobiDB-lite"/>
    </source>
</evidence>